<dbReference type="Proteomes" id="UP000266673">
    <property type="component" value="Unassembled WGS sequence"/>
</dbReference>
<protein>
    <submittedName>
        <fullName evidence="1">Uncharacterized protein</fullName>
    </submittedName>
</protein>
<proteinExistence type="predicted"/>
<evidence type="ECO:0000313" key="2">
    <source>
        <dbReference type="Proteomes" id="UP000266673"/>
    </source>
</evidence>
<reference evidence="1 2" key="1">
    <citation type="submission" date="2018-06" db="EMBL/GenBank/DDBJ databases">
        <title>Comparative genomics reveals the genomic features of Rhizophagus irregularis, R. cerebriforme, R. diaphanum and Gigaspora rosea, and their symbiotic lifestyle signature.</title>
        <authorList>
            <person name="Morin E."/>
            <person name="San Clemente H."/>
            <person name="Chen E.C.H."/>
            <person name="De La Providencia I."/>
            <person name="Hainaut M."/>
            <person name="Kuo A."/>
            <person name="Kohler A."/>
            <person name="Murat C."/>
            <person name="Tang N."/>
            <person name="Roy S."/>
            <person name="Loubradou J."/>
            <person name="Henrissat B."/>
            <person name="Grigoriev I.V."/>
            <person name="Corradi N."/>
            <person name="Roux C."/>
            <person name="Martin F.M."/>
        </authorList>
    </citation>
    <scope>NUCLEOTIDE SEQUENCE [LARGE SCALE GENOMIC DNA]</scope>
    <source>
        <strain evidence="1 2">DAOM 194757</strain>
    </source>
</reference>
<sequence length="68" mass="7861">MHQHARRRNIPLKKSLSIIKKMIVNGEDLNVTNFLPAILIYTEEFNMLHDKGVAQKYSPESIIGTLKR</sequence>
<keyword evidence="2" id="KW-1185">Reference proteome</keyword>
<evidence type="ECO:0000313" key="1">
    <source>
        <dbReference type="EMBL" id="RIB29117.1"/>
    </source>
</evidence>
<dbReference type="EMBL" id="QKWP01000046">
    <property type="protein sequence ID" value="RIB29117.1"/>
    <property type="molecule type" value="Genomic_DNA"/>
</dbReference>
<comment type="caution">
    <text evidence="1">The sequence shown here is derived from an EMBL/GenBank/DDBJ whole genome shotgun (WGS) entry which is preliminary data.</text>
</comment>
<dbReference type="OrthoDB" id="260519at2759"/>
<organism evidence="1 2">
    <name type="scientific">Gigaspora rosea</name>
    <dbReference type="NCBI Taxonomy" id="44941"/>
    <lineage>
        <taxon>Eukaryota</taxon>
        <taxon>Fungi</taxon>
        <taxon>Fungi incertae sedis</taxon>
        <taxon>Mucoromycota</taxon>
        <taxon>Glomeromycotina</taxon>
        <taxon>Glomeromycetes</taxon>
        <taxon>Diversisporales</taxon>
        <taxon>Gigasporaceae</taxon>
        <taxon>Gigaspora</taxon>
    </lineage>
</organism>
<name>A0A397W6A6_9GLOM</name>
<dbReference type="AlphaFoldDB" id="A0A397W6A6"/>
<gene>
    <name evidence="1" type="ORF">C2G38_1250291</name>
</gene>
<accession>A0A397W6A6</accession>